<dbReference type="SUPFAM" id="SSF49899">
    <property type="entry name" value="Concanavalin A-like lectins/glucanases"/>
    <property type="match status" value="1"/>
</dbReference>
<dbReference type="InterPro" id="IPR013320">
    <property type="entry name" value="ConA-like_dom_sf"/>
</dbReference>
<evidence type="ECO:0000313" key="1">
    <source>
        <dbReference type="EMBL" id="CAE0617120.1"/>
    </source>
</evidence>
<name>A0A7S3XGM9_OXYMA</name>
<dbReference type="InterPro" id="IPR043136">
    <property type="entry name" value="B30.2/SPRY_sf"/>
</dbReference>
<gene>
    <name evidence="1" type="ORF">OMAR00292_LOCUS2996</name>
</gene>
<protein>
    <recommendedName>
        <fullName evidence="2">B30.2/SPRY domain-containing protein</fullName>
    </recommendedName>
</protein>
<dbReference type="SUPFAM" id="SSF54695">
    <property type="entry name" value="POZ domain"/>
    <property type="match status" value="1"/>
</dbReference>
<reference evidence="1" key="1">
    <citation type="submission" date="2021-01" db="EMBL/GenBank/DDBJ databases">
        <authorList>
            <person name="Corre E."/>
            <person name="Pelletier E."/>
            <person name="Niang G."/>
            <person name="Scheremetjew M."/>
            <person name="Finn R."/>
            <person name="Kale V."/>
            <person name="Holt S."/>
            <person name="Cochrane G."/>
            <person name="Meng A."/>
            <person name="Brown T."/>
            <person name="Cohen L."/>
        </authorList>
    </citation>
    <scope>NUCLEOTIDE SEQUENCE</scope>
    <source>
        <strain evidence="1">CCMP1795</strain>
    </source>
</reference>
<dbReference type="EMBL" id="HBIT01006004">
    <property type="protein sequence ID" value="CAE0617120.1"/>
    <property type="molecule type" value="Transcribed_RNA"/>
</dbReference>
<dbReference type="Gene3D" id="3.30.710.10">
    <property type="entry name" value="Potassium Channel Kv1.1, Chain A"/>
    <property type="match status" value="1"/>
</dbReference>
<evidence type="ECO:0008006" key="2">
    <source>
        <dbReference type="Google" id="ProtNLM"/>
    </source>
</evidence>
<accession>A0A7S3XGM9</accession>
<organism evidence="1">
    <name type="scientific">Oxyrrhis marina</name>
    <name type="common">Dinoflagellate</name>
    <dbReference type="NCBI Taxonomy" id="2969"/>
    <lineage>
        <taxon>Eukaryota</taxon>
        <taxon>Sar</taxon>
        <taxon>Alveolata</taxon>
        <taxon>Dinophyceae</taxon>
        <taxon>Oxyrrhinales</taxon>
        <taxon>Oxyrrhinaceae</taxon>
        <taxon>Oxyrrhis</taxon>
    </lineage>
</organism>
<dbReference type="InterPro" id="IPR011333">
    <property type="entry name" value="SKP1/BTB/POZ_sf"/>
</dbReference>
<dbReference type="AlphaFoldDB" id="A0A7S3XGM9"/>
<dbReference type="Gene3D" id="2.60.120.920">
    <property type="match status" value="1"/>
</dbReference>
<proteinExistence type="predicted"/>
<sequence length="365" mass="41572">MALQPIEGFSENEAIIESTFRRLLAAIESERESLRSTAQDLEVVKLSTGDELEQMKSRTEEWCYAQRQTIDSQWRQVQEVTDRMRVTEDGQNDEITVSVSGEIFTFSKRCVMKVEGSLFNMMFSPQHIGNLPKDHAGRYVLDWNPKCFKLIIDHLQYLERQPSAPLPRIPKEEKMNFDILVDTLQIKMFMPINRVNPKHVTSLAVRNNRITVVHRGWQTITAEHPASLARDSYFEILIEENPDPKGGLCLGVIGHIPEGTDVHKINFSDAVMYNSGNHLVGGAIGKEDVGKGMIFPAGSRVGVQYNVRKRALTFYLNKQSFGTCYIKREAWEDLQLVYPCLAMYLPDQRVLVSFGTREEVWAASG</sequence>